<dbReference type="AlphaFoldDB" id="A0A917NBC4"/>
<evidence type="ECO:0000313" key="3">
    <source>
        <dbReference type="Proteomes" id="UP000630149"/>
    </source>
</evidence>
<keyword evidence="3" id="KW-1185">Reference proteome</keyword>
<name>A0A917NBC4_9GAMM</name>
<accession>A0A917NBC4</accession>
<organism evidence="2 3">
    <name type="scientific">Legionella impletisoli</name>
    <dbReference type="NCBI Taxonomy" id="343510"/>
    <lineage>
        <taxon>Bacteria</taxon>
        <taxon>Pseudomonadati</taxon>
        <taxon>Pseudomonadota</taxon>
        <taxon>Gammaproteobacteria</taxon>
        <taxon>Legionellales</taxon>
        <taxon>Legionellaceae</taxon>
        <taxon>Legionella</taxon>
    </lineage>
</organism>
<dbReference type="EMBL" id="BMOB01000002">
    <property type="protein sequence ID" value="GGI80480.1"/>
    <property type="molecule type" value="Genomic_DNA"/>
</dbReference>
<dbReference type="OrthoDB" id="5634790at2"/>
<protein>
    <recommendedName>
        <fullName evidence="4">Protochlamydia outer membrane protein domain-containing protein</fullName>
    </recommendedName>
</protein>
<reference evidence="2" key="2">
    <citation type="submission" date="2020-09" db="EMBL/GenBank/DDBJ databases">
        <authorList>
            <person name="Sun Q."/>
            <person name="Ohkuma M."/>
        </authorList>
    </citation>
    <scope>NUCLEOTIDE SEQUENCE</scope>
    <source>
        <strain evidence="2">JCM 13919</strain>
    </source>
</reference>
<reference evidence="2" key="1">
    <citation type="journal article" date="2014" name="Int. J. Syst. Evol. Microbiol.">
        <title>Complete genome sequence of Corynebacterium casei LMG S-19264T (=DSM 44701T), isolated from a smear-ripened cheese.</title>
        <authorList>
            <consortium name="US DOE Joint Genome Institute (JGI-PGF)"/>
            <person name="Walter F."/>
            <person name="Albersmeier A."/>
            <person name="Kalinowski J."/>
            <person name="Ruckert C."/>
        </authorList>
    </citation>
    <scope>NUCLEOTIDE SEQUENCE</scope>
    <source>
        <strain evidence="2">JCM 13919</strain>
    </source>
</reference>
<evidence type="ECO:0008006" key="4">
    <source>
        <dbReference type="Google" id="ProtNLM"/>
    </source>
</evidence>
<dbReference type="Proteomes" id="UP000630149">
    <property type="component" value="Unassembled WGS sequence"/>
</dbReference>
<comment type="caution">
    <text evidence="2">The sequence shown here is derived from an EMBL/GenBank/DDBJ whole genome shotgun (WGS) entry which is preliminary data.</text>
</comment>
<keyword evidence="1" id="KW-0732">Signal</keyword>
<feature type="chain" id="PRO_5037355433" description="Protochlamydia outer membrane protein domain-containing protein" evidence="1">
    <location>
        <begin position="22"/>
        <end position="296"/>
    </location>
</feature>
<sequence length="296" mass="33385">MRYFNQIIMTLGFLSSPTAHAIELYADALYWQATETVDWSLTNNLSLPNQVISYNTIDFDFAPGFRVGAGMQVKDWSYRSLYMHYSVVEKASTQGNVISIFIPGKFAEAFYNTGQVNFTIDMNMVDLDFSKEIVIGRAFSIRPLFGLKGGTINQEVNTHFQGDITVNERVHNDFTGLGPKVGIDSRWNFYSADFLQYSFAAEIQSAFMWGKWSIDDNMAQSNSTLISSVQVGKRNVGAFELQGFFGIELRYKNAGLKIGYEVSDWFNQYQLFDDGTGTHTNDLVLQGITAALTYRS</sequence>
<evidence type="ECO:0000313" key="2">
    <source>
        <dbReference type="EMBL" id="GGI80480.1"/>
    </source>
</evidence>
<feature type="signal peptide" evidence="1">
    <location>
        <begin position="1"/>
        <end position="21"/>
    </location>
</feature>
<dbReference type="InterPro" id="IPR007825">
    <property type="entry name" value="Major_OMP_Legionella"/>
</dbReference>
<proteinExistence type="predicted"/>
<dbReference type="Pfam" id="PF05150">
    <property type="entry name" value="Legionella_OMP"/>
    <property type="match status" value="1"/>
</dbReference>
<gene>
    <name evidence="2" type="ORF">GCM10007966_06250</name>
</gene>
<evidence type="ECO:0000256" key="1">
    <source>
        <dbReference type="SAM" id="SignalP"/>
    </source>
</evidence>
<dbReference type="RefSeq" id="WP_131775857.1">
    <property type="nucleotide sequence ID" value="NZ_BMOB01000002.1"/>
</dbReference>